<gene>
    <name evidence="2" type="ORF">ADEAN_001004600</name>
</gene>
<dbReference type="OrthoDB" id="239796at2759"/>
<evidence type="ECO:0000313" key="2">
    <source>
        <dbReference type="EMBL" id="CAD2222502.1"/>
    </source>
</evidence>
<reference evidence="2 3" key="1">
    <citation type="submission" date="2020-08" db="EMBL/GenBank/DDBJ databases">
        <authorList>
            <person name="Newling K."/>
            <person name="Davey J."/>
            <person name="Forrester S."/>
        </authorList>
    </citation>
    <scope>NUCLEOTIDE SEQUENCE [LARGE SCALE GENOMIC DNA]</scope>
    <source>
        <strain evidence="3">Crithidia deanei Carvalho (ATCC PRA-265)</strain>
    </source>
</reference>
<evidence type="ECO:0000313" key="3">
    <source>
        <dbReference type="Proteomes" id="UP000515908"/>
    </source>
</evidence>
<keyword evidence="1" id="KW-0472">Membrane</keyword>
<keyword evidence="1" id="KW-0812">Transmembrane</keyword>
<evidence type="ECO:0008006" key="4">
    <source>
        <dbReference type="Google" id="ProtNLM"/>
    </source>
</evidence>
<sequence length="1048" mass="117175">MPRYSDFSSFIAADLTDSIPPSSNGLTTSNALSDSVDFSKNPASFILNHFNSPVWRPVLGIMGRRNYLSTSDRNRAIRAAPSFEFGNLLMQPAENDTVLDEEQVQPREEHPLSNLRPSGEVASYTVEALVTAPPTAWLEVVTYLLKEHEGVSDFPLTYIPLWHEMLFKISSNPWLNTDSGKLTEAHRYLSKVVRLFYDTMNTIQERVEPPSRNEGGKKIITRLPPIIVRRWRKQYRTHSCLQLFGDLFLICVEGEERILCTLRNALGPSLKGEHAFRLTYSTSLLNDDELWLFFVTIPGRRCSNKSHEEQWSMTLQFTKLAVSYLLLKNVTTDDSLQGGPFDLASTKEAFQKCINVCMWIKNDNKEGYRCMECIRHLMDSFFDTALSCCLDPQTTSAVAWQLLADLRAVSLETMWSKTEKVHYGSLSGYFDVCTVATSVDSLRQERDHISKESIHLLFHPEKDTMRTMWEALGDNTTASRKASLYGLVNTGYDLFVKVNQLKQSNRNATRSINRFSKELENWTTMIGQPLRLSYKQIYPLWVLRAEKDSLHLANTTAEACDTSSRWACGCGFENWDCAQTSCTACVSNEMVRFSWSCSSCQWKNTSGVEVPYCLGCGSPHPSRAGDASMIQSGHEACAHSSTRVAEECEVCTDCGEVLRGAAADVLYYFCNGCKEYSLSGPTSSSCKKCCHSSSGYTRGSFVWQCGCGKQNSPLRRYCWSCSWCEQAPKAQCTECKQLLNPQEEACSKCSYPHPADHSSLTNGRVVECPGCHQLIPSNSKECHTCHSKTSYLVGPFVESFADKWWTCHHCGEHNSIRGEDGKLLSAKRLDMHSCSTCSTKRPSTIFFEEGKCWSCDTCGEANNTGFSCKVCLSLAPGISLRTVHVWACHCCGQQCPSWESGCTTQGCIGAQTDSTERHVYTPYRCNCDETNLTRSVPCAKCHEVPQMELPLTLQNDTTPVNPPAVKISTHYPDSGSCSETPSSRLDAVESLLLSASPSALEKAGYSTAAKHLKLPNVHMPAKGDEKTLHSIVNLLPLIFFLNLFFFCF</sequence>
<dbReference type="VEuPathDB" id="TriTrypDB:ADEAN_001004600"/>
<proteinExistence type="predicted"/>
<keyword evidence="1" id="KW-1133">Transmembrane helix</keyword>
<dbReference type="AlphaFoldDB" id="A0A7G2CW07"/>
<protein>
    <recommendedName>
        <fullName evidence="4">RanBP2-type domain-containing protein</fullName>
    </recommendedName>
</protein>
<keyword evidence="3" id="KW-1185">Reference proteome</keyword>
<accession>A0A7G2CW07</accession>
<name>A0A7G2CW07_9TRYP</name>
<evidence type="ECO:0000256" key="1">
    <source>
        <dbReference type="SAM" id="Phobius"/>
    </source>
</evidence>
<organism evidence="2 3">
    <name type="scientific">Angomonas deanei</name>
    <dbReference type="NCBI Taxonomy" id="59799"/>
    <lineage>
        <taxon>Eukaryota</taxon>
        <taxon>Discoba</taxon>
        <taxon>Euglenozoa</taxon>
        <taxon>Kinetoplastea</taxon>
        <taxon>Metakinetoplastina</taxon>
        <taxon>Trypanosomatida</taxon>
        <taxon>Trypanosomatidae</taxon>
        <taxon>Strigomonadinae</taxon>
        <taxon>Angomonas</taxon>
    </lineage>
</organism>
<dbReference type="EMBL" id="LR877170">
    <property type="protein sequence ID" value="CAD2222502.1"/>
    <property type="molecule type" value="Genomic_DNA"/>
</dbReference>
<dbReference type="Proteomes" id="UP000515908">
    <property type="component" value="Chromosome 26"/>
</dbReference>
<feature type="transmembrane region" description="Helical" evidence="1">
    <location>
        <begin position="1028"/>
        <end position="1047"/>
    </location>
</feature>